<dbReference type="SUPFAM" id="SSF50249">
    <property type="entry name" value="Nucleic acid-binding proteins"/>
    <property type="match status" value="2"/>
</dbReference>
<dbReference type="Gene3D" id="2.40.50.140">
    <property type="entry name" value="Nucleic acid-binding proteins"/>
    <property type="match status" value="2"/>
</dbReference>
<gene>
    <name evidence="2" type="ORF">RCA23_c17150</name>
</gene>
<dbReference type="CDD" id="cd04458">
    <property type="entry name" value="CSP_CDS"/>
    <property type="match status" value="2"/>
</dbReference>
<dbReference type="PROSITE" id="PS51857">
    <property type="entry name" value="CSD_2"/>
    <property type="match status" value="1"/>
</dbReference>
<evidence type="ECO:0000313" key="2">
    <source>
        <dbReference type="EMBL" id="AII87249.1"/>
    </source>
</evidence>
<proteinExistence type="predicted"/>
<dbReference type="GO" id="GO:0003676">
    <property type="term" value="F:nucleic acid binding"/>
    <property type="evidence" value="ECO:0007669"/>
    <property type="project" value="InterPro"/>
</dbReference>
<dbReference type="InterPro" id="IPR050181">
    <property type="entry name" value="Cold_shock_domain"/>
</dbReference>
<dbReference type="InterPro" id="IPR012340">
    <property type="entry name" value="NA-bd_OB-fold"/>
</dbReference>
<dbReference type="InterPro" id="IPR002059">
    <property type="entry name" value="CSP_DNA-bd"/>
</dbReference>
<dbReference type="SMART" id="SM00357">
    <property type="entry name" value="CSP"/>
    <property type="match status" value="2"/>
</dbReference>
<reference evidence="2 3" key="1">
    <citation type="journal article" date="2014" name="ISME J.">
        <title>Adaptation of an abundant Roseobacter RCA organism to pelagic systems revealed by genomic and transcriptomic analyses.</title>
        <authorList>
            <person name="Voget S."/>
            <person name="Wemheuer B."/>
            <person name="Brinkhoff T."/>
            <person name="Vollmers J."/>
            <person name="Dietrich S."/>
            <person name="Giebel H.A."/>
            <person name="Beardsley C."/>
            <person name="Sardemann C."/>
            <person name="Bakenhus I."/>
            <person name="Billerbeck S."/>
            <person name="Daniel R."/>
            <person name="Simon M."/>
        </authorList>
    </citation>
    <scope>NUCLEOTIDE SEQUENCE [LARGE SCALE GENOMIC DNA]</scope>
    <source>
        <strain evidence="2 3">RCA23</strain>
    </source>
</reference>
<accession>A0AAN0VIM0</accession>
<dbReference type="KEGG" id="ptp:RCA23_c17150"/>
<dbReference type="EMBL" id="CP003984">
    <property type="protein sequence ID" value="AII87249.1"/>
    <property type="molecule type" value="Genomic_DNA"/>
</dbReference>
<keyword evidence="3" id="KW-1185">Reference proteome</keyword>
<organism evidence="2 3">
    <name type="scientific">Planktomarina temperata RCA23</name>
    <dbReference type="NCBI Taxonomy" id="666509"/>
    <lineage>
        <taxon>Bacteria</taxon>
        <taxon>Pseudomonadati</taxon>
        <taxon>Pseudomonadota</taxon>
        <taxon>Alphaproteobacteria</taxon>
        <taxon>Rhodobacterales</taxon>
        <taxon>Paracoccaceae</taxon>
        <taxon>Planktomarina</taxon>
    </lineage>
</organism>
<dbReference type="GO" id="GO:0005829">
    <property type="term" value="C:cytosol"/>
    <property type="evidence" value="ECO:0007669"/>
    <property type="project" value="UniProtKB-ARBA"/>
</dbReference>
<evidence type="ECO:0000259" key="1">
    <source>
        <dbReference type="PROSITE" id="PS51857"/>
    </source>
</evidence>
<feature type="domain" description="CSD" evidence="1">
    <location>
        <begin position="104"/>
        <end position="176"/>
    </location>
</feature>
<evidence type="ECO:0000313" key="3">
    <source>
        <dbReference type="Proteomes" id="UP000028680"/>
    </source>
</evidence>
<protein>
    <submittedName>
        <fullName evidence="2">Cold shock protein</fullName>
    </submittedName>
</protein>
<name>A0AAN0VIM0_9RHOB</name>
<dbReference type="InterPro" id="IPR011129">
    <property type="entry name" value="CSD"/>
</dbReference>
<dbReference type="PANTHER" id="PTHR11544">
    <property type="entry name" value="COLD SHOCK DOMAIN CONTAINING PROTEINS"/>
    <property type="match status" value="1"/>
</dbReference>
<dbReference type="Pfam" id="PF00313">
    <property type="entry name" value="CSD"/>
    <property type="match status" value="2"/>
</dbReference>
<sequence>MSRDTVDGGLTLTGTIKWFDPVKGFGFIVSDEIDMDILLHANVLRNFGQSSIADGVEIKVIAHRSDRGIQASEVLSVASPRSFNTFGYGEMDALDDVALSEIELQPGRIKWFDKAKGFGFANVFGKSADIFVHIDVLRRCGLSGLVAGEGVALRVVEGERGLMAVAILSWEAAKVE</sequence>
<dbReference type="AlphaFoldDB" id="A0AAN0VIM0"/>
<dbReference type="RefSeq" id="WP_044049992.1">
    <property type="nucleotide sequence ID" value="NZ_CP003984.1"/>
</dbReference>
<dbReference type="PRINTS" id="PR00050">
    <property type="entry name" value="COLDSHOCK"/>
</dbReference>
<dbReference type="Proteomes" id="UP000028680">
    <property type="component" value="Chromosome"/>
</dbReference>